<dbReference type="Proteomes" id="UP000184536">
    <property type="component" value="Unassembled WGS sequence"/>
</dbReference>
<protein>
    <submittedName>
        <fullName evidence="3">Uncharacterized protein</fullName>
    </submittedName>
</protein>
<organism evidence="3 4">
    <name type="scientific">Geosporobacter subterraneus DSM 17957</name>
    <dbReference type="NCBI Taxonomy" id="1121919"/>
    <lineage>
        <taxon>Bacteria</taxon>
        <taxon>Bacillati</taxon>
        <taxon>Bacillota</taxon>
        <taxon>Clostridia</taxon>
        <taxon>Peptostreptococcales</taxon>
        <taxon>Thermotaleaceae</taxon>
        <taxon>Geosporobacter</taxon>
    </lineage>
</organism>
<sequence>MFTTGWSVGIFETDMFINMVKKCKIPHVYWAAEDPVFFDEVSMVFAPHCDYIFTTAVECKKKYKDLGKDTSTLLFGCNPKLFRKTPLKPEYKHDIVLVANNYDWFSRDKGFRRKAIRHILAPLVNGRYDIKVFGSDSWINAKDGFTIDPKYYGGYVNYHQTPYIYSSAKIVLGIQSSNTSLTQTSVRTYEILGSGAFHLTCYTPSIENIFKNHEHLVWSNSSRETIELVEYYLNHPNEREVIAKQGQEEVLSKHTYAHRLLQLETDFNPKLYI</sequence>
<dbReference type="EMBL" id="FQZV01000071">
    <property type="protein sequence ID" value="SHK08579.1"/>
    <property type="molecule type" value="Genomic_DNA"/>
</dbReference>
<dbReference type="Pfam" id="PF12996">
    <property type="entry name" value="DUF3880"/>
    <property type="match status" value="1"/>
</dbReference>
<accession>A0A1M6PKU9</accession>
<dbReference type="STRING" id="1121919.SAMN02745975_03609"/>
<dbReference type="OrthoDB" id="7019976at2"/>
<evidence type="ECO:0000259" key="2">
    <source>
        <dbReference type="Pfam" id="PF13524"/>
    </source>
</evidence>
<feature type="domain" description="Spore protein YkvP/CgeB glycosyl transferase-like" evidence="2">
    <location>
        <begin position="114"/>
        <end position="264"/>
    </location>
</feature>
<dbReference type="InterPro" id="IPR024542">
    <property type="entry name" value="YkvP_N"/>
</dbReference>
<feature type="domain" description="Spore protein YkvP N-terminal" evidence="1">
    <location>
        <begin position="3"/>
        <end position="55"/>
    </location>
</feature>
<dbReference type="AlphaFoldDB" id="A0A1M6PKU9"/>
<proteinExistence type="predicted"/>
<evidence type="ECO:0000313" key="4">
    <source>
        <dbReference type="Proteomes" id="UP000184536"/>
    </source>
</evidence>
<name>A0A1M6PKU9_9FIRM</name>
<dbReference type="Pfam" id="PF13524">
    <property type="entry name" value="Glyco_trans_1_2"/>
    <property type="match status" value="1"/>
</dbReference>
<dbReference type="InterPro" id="IPR055259">
    <property type="entry name" value="YkvP/CgeB_Glyco_trans-like"/>
</dbReference>
<keyword evidence="4" id="KW-1185">Reference proteome</keyword>
<gene>
    <name evidence="3" type="ORF">SAMN02745975_03609</name>
</gene>
<evidence type="ECO:0000259" key="1">
    <source>
        <dbReference type="Pfam" id="PF12996"/>
    </source>
</evidence>
<evidence type="ECO:0000313" key="3">
    <source>
        <dbReference type="EMBL" id="SHK08579.1"/>
    </source>
</evidence>
<reference evidence="4" key="1">
    <citation type="submission" date="2016-11" db="EMBL/GenBank/DDBJ databases">
        <authorList>
            <person name="Varghese N."/>
            <person name="Submissions S."/>
        </authorList>
    </citation>
    <scope>NUCLEOTIDE SEQUENCE [LARGE SCALE GENOMIC DNA]</scope>
    <source>
        <strain evidence="4">DSM 17957</strain>
    </source>
</reference>
<dbReference type="RefSeq" id="WP_110942580.1">
    <property type="nucleotide sequence ID" value="NZ_FQZV01000071.1"/>
</dbReference>